<organism evidence="3 4">
    <name type="scientific">Crenobacter cavernae</name>
    <dbReference type="NCBI Taxonomy" id="2290923"/>
    <lineage>
        <taxon>Bacteria</taxon>
        <taxon>Pseudomonadati</taxon>
        <taxon>Pseudomonadota</taxon>
        <taxon>Betaproteobacteria</taxon>
        <taxon>Neisseriales</taxon>
        <taxon>Neisseriaceae</taxon>
        <taxon>Crenobacter</taxon>
    </lineage>
</organism>
<dbReference type="Pfam" id="PF11740">
    <property type="entry name" value="KfrA_N"/>
    <property type="match status" value="1"/>
</dbReference>
<proteinExistence type="predicted"/>
<evidence type="ECO:0000313" key="4">
    <source>
        <dbReference type="Proteomes" id="UP000290682"/>
    </source>
</evidence>
<evidence type="ECO:0000259" key="2">
    <source>
        <dbReference type="Pfam" id="PF11740"/>
    </source>
</evidence>
<keyword evidence="4" id="KW-1185">Reference proteome</keyword>
<comment type="caution">
    <text evidence="3">The sequence shown here is derived from an EMBL/GenBank/DDBJ whole genome shotgun (WGS) entry which is preliminary data.</text>
</comment>
<name>A0ABY0FDL2_9NEIS</name>
<evidence type="ECO:0000256" key="1">
    <source>
        <dbReference type="SAM" id="Coils"/>
    </source>
</evidence>
<feature type="coiled-coil region" evidence="1">
    <location>
        <begin position="73"/>
        <end position="246"/>
    </location>
</feature>
<dbReference type="Proteomes" id="UP000290682">
    <property type="component" value="Unassembled WGS sequence"/>
</dbReference>
<keyword evidence="3" id="KW-0238">DNA-binding</keyword>
<gene>
    <name evidence="3" type="ORF">EBB06_12035</name>
</gene>
<dbReference type="InterPro" id="IPR021104">
    <property type="entry name" value="KfrA_DNA-bd_N"/>
</dbReference>
<dbReference type="EMBL" id="REGR01000014">
    <property type="protein sequence ID" value="RXZ42622.1"/>
    <property type="molecule type" value="Genomic_DNA"/>
</dbReference>
<evidence type="ECO:0000313" key="3">
    <source>
        <dbReference type="EMBL" id="RXZ42622.1"/>
    </source>
</evidence>
<keyword evidence="1" id="KW-0175">Coiled coil</keyword>
<protein>
    <submittedName>
        <fullName evidence="3">DNA-binding protein</fullName>
    </submittedName>
</protein>
<feature type="domain" description="KfrA N-terminal DNA-binding" evidence="2">
    <location>
        <begin position="7"/>
        <end position="115"/>
    </location>
</feature>
<accession>A0ABY0FDL2</accession>
<reference evidence="3 4" key="1">
    <citation type="submission" date="2018-10" db="EMBL/GenBank/DDBJ databases">
        <title>Draft genome of Fastidiocella sp. strain 375T, a bacterium isolated from a karstic cave dripping water.</title>
        <authorList>
            <person name="Coelho C."/>
            <person name="Verissimo A."/>
            <person name="Tiago I."/>
        </authorList>
    </citation>
    <scope>NUCLEOTIDE SEQUENCE [LARGE SCALE GENOMIC DNA]</scope>
    <source>
        <strain evidence="3 4">CAVE-375</strain>
    </source>
</reference>
<dbReference type="GO" id="GO:0003677">
    <property type="term" value="F:DNA binding"/>
    <property type="evidence" value="ECO:0007669"/>
    <property type="project" value="UniProtKB-KW"/>
</dbReference>
<dbReference type="RefSeq" id="WP_129213415.1">
    <property type="nucleotide sequence ID" value="NZ_REGR01000014.1"/>
</dbReference>
<sequence>MASDIYARIRQAAFELVAEGSWPTVAEVRQRLGTGSNTTINNTLKEWRHEFLSRIATSARRPDWSPGVAEAFEQVWQKACEEAERQLEGVKAEALEQVRALEVDLAAARVEIDARAGELVALANLVDGKNTQLDTLEKQLRAEEARSKAQEEQLGRLGASLEALRKEMREQQAQSDARLAEAEARTEQRVQEERLQAEKREALAYERLDGLRVRLYEQVEEERRQMKDVQKRVEDALAAERRARQQGEQQSRERLGEFERDNGRLSANLEVQLERVAQLAGELDRERKAGREVQQRLLAASEQIGLWRERQAVLLPRLAGRLAGATEELAALDEAGVYRWLQEGLAEPAASA</sequence>